<proteinExistence type="predicted"/>
<evidence type="ECO:0000256" key="1">
    <source>
        <dbReference type="ARBA" id="ARBA00011353"/>
    </source>
</evidence>
<sequence length="302" mass="33893">MQPPASQVGVKRQRDLSRHRRCSTDDGEDYCPSVCSDTEHSENDAVRPPRRKRRRVSTVTVATGGTTSQRRTRPDRGDSSPRQARGSSLRPMRQGKRSTARPPSPRHSTLERDPETDRDAVATFEEWPLGNAVLKRVTVDEATIGRRIEARFPPPRSSAQRDKGAHGRSPKDEDPPADSKSTSSSRKARYTSEDDTKIRQLKERGLILARDRQAFSRGRTAGAIELRDYSRAPSAEVGDADEGPEWGVEEICGHGRLDDDSVELLVKWKGGEETWTPYENSQEVEALDKYERLHGRVDVDIV</sequence>
<feature type="region of interest" description="Disordered" evidence="2">
    <location>
        <begin position="1"/>
        <end position="196"/>
    </location>
</feature>
<dbReference type="CDD" id="cd00024">
    <property type="entry name" value="CD_CSD"/>
    <property type="match status" value="1"/>
</dbReference>
<comment type="subunit">
    <text evidence="1">Component of the NuA4 histone acetyltransferase complex.</text>
</comment>
<reference evidence="4" key="1">
    <citation type="journal article" date="2023" name="Mol. Phylogenet. Evol.">
        <title>Genome-scale phylogeny and comparative genomics of the fungal order Sordariales.</title>
        <authorList>
            <person name="Hensen N."/>
            <person name="Bonometti L."/>
            <person name="Westerberg I."/>
            <person name="Brannstrom I.O."/>
            <person name="Guillou S."/>
            <person name="Cros-Aarteil S."/>
            <person name="Calhoun S."/>
            <person name="Haridas S."/>
            <person name="Kuo A."/>
            <person name="Mondo S."/>
            <person name="Pangilinan J."/>
            <person name="Riley R."/>
            <person name="LaButti K."/>
            <person name="Andreopoulos B."/>
            <person name="Lipzen A."/>
            <person name="Chen C."/>
            <person name="Yan M."/>
            <person name="Daum C."/>
            <person name="Ng V."/>
            <person name="Clum A."/>
            <person name="Steindorff A."/>
            <person name="Ohm R.A."/>
            <person name="Martin F."/>
            <person name="Silar P."/>
            <person name="Natvig D.O."/>
            <person name="Lalanne C."/>
            <person name="Gautier V."/>
            <person name="Ament-Velasquez S.L."/>
            <person name="Kruys A."/>
            <person name="Hutchinson M.I."/>
            <person name="Powell A.J."/>
            <person name="Barry K."/>
            <person name="Miller A.N."/>
            <person name="Grigoriev I.V."/>
            <person name="Debuchy R."/>
            <person name="Gladieux P."/>
            <person name="Hiltunen Thoren M."/>
            <person name="Johannesson H."/>
        </authorList>
    </citation>
    <scope>NUCLEOTIDE SEQUENCE</scope>
    <source>
        <strain evidence="4">CBS 958.72</strain>
    </source>
</reference>
<keyword evidence="5" id="KW-1185">Reference proteome</keyword>
<dbReference type="SMART" id="SM00298">
    <property type="entry name" value="CHROMO"/>
    <property type="match status" value="1"/>
</dbReference>
<organism evidence="4 5">
    <name type="scientific">Lasiosphaeria ovina</name>
    <dbReference type="NCBI Taxonomy" id="92902"/>
    <lineage>
        <taxon>Eukaryota</taxon>
        <taxon>Fungi</taxon>
        <taxon>Dikarya</taxon>
        <taxon>Ascomycota</taxon>
        <taxon>Pezizomycotina</taxon>
        <taxon>Sordariomycetes</taxon>
        <taxon>Sordariomycetidae</taxon>
        <taxon>Sordariales</taxon>
        <taxon>Lasiosphaeriaceae</taxon>
        <taxon>Lasiosphaeria</taxon>
    </lineage>
</organism>
<protein>
    <recommendedName>
        <fullName evidence="3">Chromo domain-containing protein</fullName>
    </recommendedName>
</protein>
<gene>
    <name evidence="4" type="ORF">B0T24DRAFT_680534</name>
</gene>
<evidence type="ECO:0000256" key="2">
    <source>
        <dbReference type="SAM" id="MobiDB-lite"/>
    </source>
</evidence>
<accession>A0AAE0K8F8</accession>
<evidence type="ECO:0000313" key="5">
    <source>
        <dbReference type="Proteomes" id="UP001287356"/>
    </source>
</evidence>
<feature type="compositionally biased region" description="Basic and acidic residues" evidence="2">
    <location>
        <begin position="37"/>
        <end position="47"/>
    </location>
</feature>
<dbReference type="Gene3D" id="2.40.50.40">
    <property type="match status" value="1"/>
</dbReference>
<dbReference type="AlphaFoldDB" id="A0AAE0K8F8"/>
<reference evidence="4" key="2">
    <citation type="submission" date="2023-06" db="EMBL/GenBank/DDBJ databases">
        <authorList>
            <consortium name="Lawrence Berkeley National Laboratory"/>
            <person name="Haridas S."/>
            <person name="Hensen N."/>
            <person name="Bonometti L."/>
            <person name="Westerberg I."/>
            <person name="Brannstrom I.O."/>
            <person name="Guillou S."/>
            <person name="Cros-Aarteil S."/>
            <person name="Calhoun S."/>
            <person name="Kuo A."/>
            <person name="Mondo S."/>
            <person name="Pangilinan J."/>
            <person name="Riley R."/>
            <person name="Labutti K."/>
            <person name="Andreopoulos B."/>
            <person name="Lipzen A."/>
            <person name="Chen C."/>
            <person name="Yanf M."/>
            <person name="Daum C."/>
            <person name="Ng V."/>
            <person name="Clum A."/>
            <person name="Steindorff A."/>
            <person name="Ohm R."/>
            <person name="Martin F."/>
            <person name="Silar P."/>
            <person name="Natvig D."/>
            <person name="Lalanne C."/>
            <person name="Gautier V."/>
            <person name="Ament-Velasquez S.L."/>
            <person name="Kruys A."/>
            <person name="Hutchinson M.I."/>
            <person name="Powell A.J."/>
            <person name="Barry K."/>
            <person name="Miller A.N."/>
            <person name="Grigoriev I.V."/>
            <person name="Debuchy R."/>
            <person name="Gladieux P."/>
            <person name="Thoren M.H."/>
            <person name="Johannesson H."/>
        </authorList>
    </citation>
    <scope>NUCLEOTIDE SEQUENCE</scope>
    <source>
        <strain evidence="4">CBS 958.72</strain>
    </source>
</reference>
<dbReference type="GO" id="GO:0006338">
    <property type="term" value="P:chromatin remodeling"/>
    <property type="evidence" value="ECO:0007669"/>
    <property type="project" value="UniProtKB-ARBA"/>
</dbReference>
<feature type="compositionally biased region" description="Low complexity" evidence="2">
    <location>
        <begin position="57"/>
        <end position="68"/>
    </location>
</feature>
<dbReference type="Proteomes" id="UP001287356">
    <property type="component" value="Unassembled WGS sequence"/>
</dbReference>
<evidence type="ECO:0000313" key="4">
    <source>
        <dbReference type="EMBL" id="KAK3371452.1"/>
    </source>
</evidence>
<dbReference type="InterPro" id="IPR016197">
    <property type="entry name" value="Chromo-like_dom_sf"/>
</dbReference>
<feature type="compositionally biased region" description="Basic and acidic residues" evidence="2">
    <location>
        <begin position="108"/>
        <end position="120"/>
    </location>
</feature>
<feature type="compositionally biased region" description="Basic and acidic residues" evidence="2">
    <location>
        <begin position="137"/>
        <end position="150"/>
    </location>
</feature>
<feature type="compositionally biased region" description="Basic and acidic residues" evidence="2">
    <location>
        <begin position="159"/>
        <end position="174"/>
    </location>
</feature>
<dbReference type="SUPFAM" id="SSF54160">
    <property type="entry name" value="Chromo domain-like"/>
    <property type="match status" value="1"/>
</dbReference>
<evidence type="ECO:0000259" key="3">
    <source>
        <dbReference type="SMART" id="SM00298"/>
    </source>
</evidence>
<dbReference type="InterPro" id="IPR000953">
    <property type="entry name" value="Chromo/chromo_shadow_dom"/>
</dbReference>
<feature type="domain" description="Chromo" evidence="3">
    <location>
        <begin position="245"/>
        <end position="295"/>
    </location>
</feature>
<name>A0AAE0K8F8_9PEZI</name>
<comment type="caution">
    <text evidence="4">The sequence shown here is derived from an EMBL/GenBank/DDBJ whole genome shotgun (WGS) entry which is preliminary data.</text>
</comment>
<dbReference type="EMBL" id="JAULSN010000005">
    <property type="protein sequence ID" value="KAK3371452.1"/>
    <property type="molecule type" value="Genomic_DNA"/>
</dbReference>